<dbReference type="InterPro" id="IPR024079">
    <property type="entry name" value="MetalloPept_cat_dom_sf"/>
</dbReference>
<gene>
    <name evidence="1" type="ORF">EA462_04930</name>
</gene>
<organism evidence="1 2">
    <name type="scientific">Natrarchaeobius halalkaliphilus</name>
    <dbReference type="NCBI Taxonomy" id="1679091"/>
    <lineage>
        <taxon>Archaea</taxon>
        <taxon>Methanobacteriati</taxon>
        <taxon>Methanobacteriota</taxon>
        <taxon>Stenosarchaea group</taxon>
        <taxon>Halobacteria</taxon>
        <taxon>Halobacteriales</taxon>
        <taxon>Natrialbaceae</taxon>
        <taxon>Natrarchaeobius</taxon>
    </lineage>
</organism>
<evidence type="ECO:0000313" key="1">
    <source>
        <dbReference type="EMBL" id="RQG91707.1"/>
    </source>
</evidence>
<keyword evidence="2" id="KW-1185">Reference proteome</keyword>
<dbReference type="OrthoDB" id="198863at2157"/>
<sequence>MNRRHVLGALGTATSLGTLAYATRDPVDTLEIRLWLSERAATYGTARRRVLEYLGRLLDFEFWTVDVSLGGTISVSTEDGALVTSSGEWPLAVTSGTVGPGDIEPASDVNLLVTDGQMRRAPTGYGLPHVASVGGARYLDSLEPFDDLVGTGADGDVERSIVPVRTPTRTMQVLLHEIGHALGLHHDHGVAFRYGDAVVATPMISTYAFDPTYDVDRSRCGTGFATLDDHERRLSLAFSRCARRELRTYTGGIGPRRTIGE</sequence>
<name>A0A3N6LSZ2_9EURY</name>
<dbReference type="Proteomes" id="UP000273828">
    <property type="component" value="Unassembled WGS sequence"/>
</dbReference>
<proteinExistence type="predicted"/>
<protein>
    <submittedName>
        <fullName evidence="1">Peptidase M10A and M12B matrixin and adamalysin</fullName>
    </submittedName>
</protein>
<reference evidence="1 2" key="1">
    <citation type="submission" date="2018-10" db="EMBL/GenBank/DDBJ databases">
        <title>Natrarchaeobius chitinivorans gen. nov., sp. nov., and Natrarchaeobius haloalkaliphilus sp. nov., alkaliphilic, chitin-utilizing haloarchaea from hypersaline alkaline lakes.</title>
        <authorList>
            <person name="Sorokin D.Y."/>
            <person name="Elcheninov A.G."/>
            <person name="Kostrikina N.A."/>
            <person name="Bale N.J."/>
            <person name="Sinninghe Damste J.S."/>
            <person name="Khijniak T.V."/>
            <person name="Kublanov I.V."/>
            <person name="Toshchakov S.V."/>
        </authorList>
    </citation>
    <scope>NUCLEOTIDE SEQUENCE [LARGE SCALE GENOMIC DNA]</scope>
    <source>
        <strain evidence="1 2">AArcht-Sl</strain>
    </source>
</reference>
<dbReference type="GO" id="GO:0008237">
    <property type="term" value="F:metallopeptidase activity"/>
    <property type="evidence" value="ECO:0007669"/>
    <property type="project" value="InterPro"/>
</dbReference>
<dbReference type="EMBL" id="REFY01000002">
    <property type="protein sequence ID" value="RQG91707.1"/>
    <property type="molecule type" value="Genomic_DNA"/>
</dbReference>
<dbReference type="AlphaFoldDB" id="A0A3N6LSZ2"/>
<comment type="caution">
    <text evidence="1">The sequence shown here is derived from an EMBL/GenBank/DDBJ whole genome shotgun (WGS) entry which is preliminary data.</text>
</comment>
<accession>A0A3N6LSZ2</accession>
<dbReference type="SUPFAM" id="SSF55486">
    <property type="entry name" value="Metalloproteases ('zincins'), catalytic domain"/>
    <property type="match status" value="2"/>
</dbReference>
<dbReference type="Gene3D" id="3.40.390.10">
    <property type="entry name" value="Collagenase (Catalytic Domain)"/>
    <property type="match status" value="1"/>
</dbReference>
<evidence type="ECO:0000313" key="2">
    <source>
        <dbReference type="Proteomes" id="UP000273828"/>
    </source>
</evidence>